<dbReference type="Proteomes" id="UP000183920">
    <property type="component" value="Unassembled WGS sequence"/>
</dbReference>
<comment type="similarity">
    <text evidence="1">Belongs to the carbohydrate kinase PfkB family.</text>
</comment>
<dbReference type="InterPro" id="IPR050306">
    <property type="entry name" value="PfkB_Carbo_kinase"/>
</dbReference>
<proteinExistence type="inferred from homology"/>
<dbReference type="InterPro" id="IPR002173">
    <property type="entry name" value="Carboh/pur_kinase_PfkB_CS"/>
</dbReference>
<sequence length="323" mass="36175">MKTNRTVAIIGECMIELSGQPFLPQQQRFGGDTLNTALYLSRLIPSLHPYYMTGLGTDTYSALMQKAWENEGINCQSVITIPEKLPGLYAIEIDACGERGFHYWRNDAAARYIATDSRFTTHLNALPDNSVIYLSGISLAILTQEGKEALLTQLTHLKQRGFTLIVDSNYRPRLWDSIPHAQEWFEKLYRLSDIALVTGDDEQMLWQQPVLTEQDIAQRLHQWGNQNVIVKLGAHGAFWSDGKNSGYISPKPIDSVVDTTAAGDSFNAAFIAAWLQNHNLPTCCLWGNTLAGLVIQHHGAIIPHEITDSFYTLIKDNHDTVNC</sequence>
<dbReference type="SUPFAM" id="SSF53613">
    <property type="entry name" value="Ribokinase-like"/>
    <property type="match status" value="1"/>
</dbReference>
<dbReference type="GO" id="GO:0019698">
    <property type="term" value="P:D-galacturonate catabolic process"/>
    <property type="evidence" value="ECO:0007669"/>
    <property type="project" value="TreeGrafter"/>
</dbReference>
<organism evidence="5 6">
    <name type="scientific">Proteus penneri</name>
    <dbReference type="NCBI Taxonomy" id="102862"/>
    <lineage>
        <taxon>Bacteria</taxon>
        <taxon>Pseudomonadati</taxon>
        <taxon>Pseudomonadota</taxon>
        <taxon>Gammaproteobacteria</taxon>
        <taxon>Enterobacterales</taxon>
        <taxon>Morganellaceae</taxon>
        <taxon>Proteus</taxon>
    </lineage>
</organism>
<keyword evidence="2" id="KW-0808">Transferase</keyword>
<dbReference type="PANTHER" id="PTHR43085:SF15">
    <property type="entry name" value="2-DEHYDRO-3-DEOXYGLUCONOKINASE"/>
    <property type="match status" value="1"/>
</dbReference>
<dbReference type="EMBL" id="CVRY01000002">
    <property type="protein sequence ID" value="CRL61167.1"/>
    <property type="molecule type" value="Genomic_DNA"/>
</dbReference>
<dbReference type="RefSeq" id="WP_072063428.1">
    <property type="nucleotide sequence ID" value="NZ_CVRY01000002.1"/>
</dbReference>
<dbReference type="Pfam" id="PF00294">
    <property type="entry name" value="PfkB"/>
    <property type="match status" value="1"/>
</dbReference>
<dbReference type="GO" id="GO:0005829">
    <property type="term" value="C:cytosol"/>
    <property type="evidence" value="ECO:0007669"/>
    <property type="project" value="TreeGrafter"/>
</dbReference>
<gene>
    <name evidence="5" type="primary">kdgK_1</name>
    <name evidence="5" type="ORF">BN1804_01339</name>
</gene>
<keyword evidence="3 5" id="KW-0418">Kinase</keyword>
<dbReference type="GO" id="GO:0006974">
    <property type="term" value="P:DNA damage response"/>
    <property type="evidence" value="ECO:0007669"/>
    <property type="project" value="TreeGrafter"/>
</dbReference>
<dbReference type="PANTHER" id="PTHR43085">
    <property type="entry name" value="HEXOKINASE FAMILY MEMBER"/>
    <property type="match status" value="1"/>
</dbReference>
<name>A0A0G4Q5H6_9GAMM</name>
<reference evidence="6" key="1">
    <citation type="submission" date="2015-06" db="EMBL/GenBank/DDBJ databases">
        <authorList>
            <person name="Urmite Genomes"/>
        </authorList>
    </citation>
    <scope>NUCLEOTIDE SEQUENCE [LARGE SCALE GENOMIC DNA]</scope>
    <source>
        <strain evidence="6">CSUR P1867</strain>
    </source>
</reference>
<evidence type="ECO:0000313" key="6">
    <source>
        <dbReference type="Proteomes" id="UP000183920"/>
    </source>
</evidence>
<dbReference type="GO" id="GO:0008673">
    <property type="term" value="F:2-dehydro-3-deoxygluconokinase activity"/>
    <property type="evidence" value="ECO:0007669"/>
    <property type="project" value="TreeGrafter"/>
</dbReference>
<evidence type="ECO:0000256" key="3">
    <source>
        <dbReference type="ARBA" id="ARBA00022777"/>
    </source>
</evidence>
<dbReference type="InterPro" id="IPR029056">
    <property type="entry name" value="Ribokinase-like"/>
</dbReference>
<protein>
    <submittedName>
        <fullName evidence="5">2-dehydro-3-deoxygluconokinase</fullName>
    </submittedName>
</protein>
<dbReference type="CDD" id="cd01166">
    <property type="entry name" value="KdgK"/>
    <property type="match status" value="1"/>
</dbReference>
<dbReference type="AlphaFoldDB" id="A0A0G4Q5H6"/>
<evidence type="ECO:0000313" key="5">
    <source>
        <dbReference type="EMBL" id="CRL61167.1"/>
    </source>
</evidence>
<accession>A0A0G4Q5H6</accession>
<dbReference type="GO" id="GO:0042840">
    <property type="term" value="P:D-glucuronate catabolic process"/>
    <property type="evidence" value="ECO:0007669"/>
    <property type="project" value="TreeGrafter"/>
</dbReference>
<evidence type="ECO:0000259" key="4">
    <source>
        <dbReference type="Pfam" id="PF00294"/>
    </source>
</evidence>
<evidence type="ECO:0000256" key="1">
    <source>
        <dbReference type="ARBA" id="ARBA00010688"/>
    </source>
</evidence>
<dbReference type="InterPro" id="IPR011611">
    <property type="entry name" value="PfkB_dom"/>
</dbReference>
<feature type="domain" description="Carbohydrate kinase PfkB" evidence="4">
    <location>
        <begin position="7"/>
        <end position="304"/>
    </location>
</feature>
<evidence type="ECO:0000256" key="2">
    <source>
        <dbReference type="ARBA" id="ARBA00022679"/>
    </source>
</evidence>
<dbReference type="PROSITE" id="PS00584">
    <property type="entry name" value="PFKB_KINASES_2"/>
    <property type="match status" value="1"/>
</dbReference>
<dbReference type="Gene3D" id="3.40.1190.20">
    <property type="match status" value="1"/>
</dbReference>